<accession>A0A0B2SSZ4</accession>
<sequence>MSPPSQKYASKNDPKKEHESVSNQLGNKASPSGKQGSQITNDKVKSNDTIGDFLGNRQDSRHKNGSKRSQ</sequence>
<dbReference type="EMBL" id="KN640422">
    <property type="protein sequence ID" value="KHN47644.1"/>
    <property type="molecule type" value="Genomic_DNA"/>
</dbReference>
<gene>
    <name evidence="3" type="ORF">D0Y65_043293</name>
    <name evidence="2" type="ORF">glysoja_040390</name>
</gene>
<evidence type="ECO:0000313" key="2">
    <source>
        <dbReference type="EMBL" id="KHN47644.1"/>
    </source>
</evidence>
<dbReference type="EMBL" id="QZWG01000016">
    <property type="protein sequence ID" value="RZB60459.1"/>
    <property type="molecule type" value="Genomic_DNA"/>
</dbReference>
<evidence type="ECO:0000256" key="1">
    <source>
        <dbReference type="SAM" id="MobiDB-lite"/>
    </source>
</evidence>
<name>A0A0B2SSZ4_GLYSO</name>
<dbReference type="AlphaFoldDB" id="A0A0B2SSZ4"/>
<feature type="compositionally biased region" description="Basic and acidic residues" evidence="1">
    <location>
        <begin position="10"/>
        <end position="20"/>
    </location>
</feature>
<reference evidence="2" key="1">
    <citation type="submission" date="2014-07" db="EMBL/GenBank/DDBJ databases">
        <title>Identification of a novel salt tolerance gene in wild soybean by whole-genome sequencing.</title>
        <authorList>
            <person name="Lam H.-M."/>
            <person name="Qi X."/>
            <person name="Li M.-W."/>
            <person name="Liu X."/>
            <person name="Xie M."/>
            <person name="Ni M."/>
            <person name="Xu X."/>
        </authorList>
    </citation>
    <scope>NUCLEOTIDE SEQUENCE [LARGE SCALE GENOMIC DNA]</scope>
    <source>
        <tissue evidence="2">Root</tissue>
    </source>
</reference>
<feature type="region of interest" description="Disordered" evidence="1">
    <location>
        <begin position="1"/>
        <end position="70"/>
    </location>
</feature>
<keyword evidence="4" id="KW-1185">Reference proteome</keyword>
<feature type="compositionally biased region" description="Polar residues" evidence="1">
    <location>
        <begin position="21"/>
        <end position="41"/>
    </location>
</feature>
<evidence type="ECO:0000313" key="3">
    <source>
        <dbReference type="EMBL" id="RZB60459.1"/>
    </source>
</evidence>
<protein>
    <submittedName>
        <fullName evidence="2">Uncharacterized protein</fullName>
    </submittedName>
</protein>
<reference evidence="3 4" key="2">
    <citation type="submission" date="2018-09" db="EMBL/GenBank/DDBJ databases">
        <title>A high-quality reference genome of wild soybean provides a powerful tool to mine soybean genomes.</title>
        <authorList>
            <person name="Xie M."/>
            <person name="Chung C.Y.L."/>
            <person name="Li M.-W."/>
            <person name="Wong F.-L."/>
            <person name="Chan T.-F."/>
            <person name="Lam H.-M."/>
        </authorList>
    </citation>
    <scope>NUCLEOTIDE SEQUENCE [LARGE SCALE GENOMIC DNA]</scope>
    <source>
        <strain evidence="4">cv. W05</strain>
        <tissue evidence="3">Hypocotyl of etiolated seedlings</tissue>
    </source>
</reference>
<dbReference type="Proteomes" id="UP000289340">
    <property type="component" value="Chromosome 16"/>
</dbReference>
<organism evidence="2">
    <name type="scientific">Glycine soja</name>
    <name type="common">Wild soybean</name>
    <dbReference type="NCBI Taxonomy" id="3848"/>
    <lineage>
        <taxon>Eukaryota</taxon>
        <taxon>Viridiplantae</taxon>
        <taxon>Streptophyta</taxon>
        <taxon>Embryophyta</taxon>
        <taxon>Tracheophyta</taxon>
        <taxon>Spermatophyta</taxon>
        <taxon>Magnoliopsida</taxon>
        <taxon>eudicotyledons</taxon>
        <taxon>Gunneridae</taxon>
        <taxon>Pentapetalae</taxon>
        <taxon>rosids</taxon>
        <taxon>fabids</taxon>
        <taxon>Fabales</taxon>
        <taxon>Fabaceae</taxon>
        <taxon>Papilionoideae</taxon>
        <taxon>50 kb inversion clade</taxon>
        <taxon>NPAAA clade</taxon>
        <taxon>indigoferoid/millettioid clade</taxon>
        <taxon>Phaseoleae</taxon>
        <taxon>Glycine</taxon>
        <taxon>Glycine subgen. Soja</taxon>
    </lineage>
</organism>
<proteinExistence type="predicted"/>
<dbReference type="Proteomes" id="UP000053555">
    <property type="component" value="Unassembled WGS sequence"/>
</dbReference>
<evidence type="ECO:0000313" key="4">
    <source>
        <dbReference type="Proteomes" id="UP000289340"/>
    </source>
</evidence>